<gene>
    <name evidence="6" type="ORF">RF55_13204</name>
</gene>
<dbReference type="OrthoDB" id="1652964at2759"/>
<dbReference type="EMBL" id="LBMM01010392">
    <property type="protein sequence ID" value="KMQ87496.1"/>
    <property type="molecule type" value="Genomic_DNA"/>
</dbReference>
<dbReference type="SUPFAM" id="SSF54211">
    <property type="entry name" value="Ribosomal protein S5 domain 2-like"/>
    <property type="match status" value="1"/>
</dbReference>
<dbReference type="GO" id="GO:0019287">
    <property type="term" value="P:isopentenyl diphosphate biosynthetic process, mevalonate pathway"/>
    <property type="evidence" value="ECO:0007669"/>
    <property type="project" value="TreeGrafter"/>
</dbReference>
<keyword evidence="5" id="KW-0732">Signal</keyword>
<dbReference type="Gene3D" id="3.30.230.10">
    <property type="match status" value="1"/>
</dbReference>
<name>A0A0J7KB70_LASNI</name>
<keyword evidence="1" id="KW-0963">Cytoplasm</keyword>
<dbReference type="InterPro" id="IPR020568">
    <property type="entry name" value="Ribosomal_Su5_D2-typ_SF"/>
</dbReference>
<proteinExistence type="predicted"/>
<protein>
    <submittedName>
        <fullName evidence="6">Mevalonate kinase</fullName>
    </submittedName>
</protein>
<dbReference type="STRING" id="67767.A0A0J7KB70"/>
<organism evidence="6 7">
    <name type="scientific">Lasius niger</name>
    <name type="common">Black garden ant</name>
    <dbReference type="NCBI Taxonomy" id="67767"/>
    <lineage>
        <taxon>Eukaryota</taxon>
        <taxon>Metazoa</taxon>
        <taxon>Ecdysozoa</taxon>
        <taxon>Arthropoda</taxon>
        <taxon>Hexapoda</taxon>
        <taxon>Insecta</taxon>
        <taxon>Pterygota</taxon>
        <taxon>Neoptera</taxon>
        <taxon>Endopterygota</taxon>
        <taxon>Hymenoptera</taxon>
        <taxon>Apocrita</taxon>
        <taxon>Aculeata</taxon>
        <taxon>Formicoidea</taxon>
        <taxon>Formicidae</taxon>
        <taxon>Formicinae</taxon>
        <taxon>Lasius</taxon>
        <taxon>Lasius</taxon>
    </lineage>
</organism>
<dbReference type="PaxDb" id="67767-A0A0J7KB70"/>
<sequence length="249" mass="28642">MKAGLGSSTSFAVCLAACFVHWKCLQRGNAHYQFNEEELKRISNYANRCEEVVQLYMPEMDARVCTYGQICRYRYNIKRRNKDILLKVPKMKILLIDSGIRLNKYQQLEIMAQKRYSHPTNVDNILVRINQISKTAIRNLAALYKFITKRNVFLHKLQEIHEILSINIQLNQKWLCELGLSHPNLNKICTIAKTNKLPGKLTGFGGYAYILLPPDVSLEFVAFISEQILEAGFTVTMTTVSCNGVRIDY</sequence>
<dbReference type="PANTHER" id="PTHR43290:SF2">
    <property type="entry name" value="MEVALONATE KINASE"/>
    <property type="match status" value="1"/>
</dbReference>
<keyword evidence="4" id="KW-0460">Magnesium</keyword>
<dbReference type="Proteomes" id="UP000036403">
    <property type="component" value="Unassembled WGS sequence"/>
</dbReference>
<dbReference type="GO" id="GO:0004496">
    <property type="term" value="F:mevalonate kinase activity"/>
    <property type="evidence" value="ECO:0007669"/>
    <property type="project" value="InterPro"/>
</dbReference>
<comment type="caution">
    <text evidence="6">The sequence shown here is derived from an EMBL/GenBank/DDBJ whole genome shotgun (WGS) entry which is preliminary data.</text>
</comment>
<evidence type="ECO:0000256" key="5">
    <source>
        <dbReference type="SAM" id="SignalP"/>
    </source>
</evidence>
<reference evidence="6 7" key="1">
    <citation type="submission" date="2015-04" db="EMBL/GenBank/DDBJ databases">
        <title>Lasius niger genome sequencing.</title>
        <authorList>
            <person name="Konorov E.A."/>
            <person name="Nikitin M.A."/>
            <person name="Kirill M.V."/>
            <person name="Chang P."/>
        </authorList>
    </citation>
    <scope>NUCLEOTIDE SEQUENCE [LARGE SCALE GENOMIC DNA]</scope>
    <source>
        <tissue evidence="6">Whole</tissue>
    </source>
</reference>
<evidence type="ECO:0000313" key="7">
    <source>
        <dbReference type="Proteomes" id="UP000036403"/>
    </source>
</evidence>
<accession>A0A0J7KB70</accession>
<keyword evidence="2" id="KW-0808">Transferase</keyword>
<feature type="signal peptide" evidence="5">
    <location>
        <begin position="1"/>
        <end position="30"/>
    </location>
</feature>
<dbReference type="GO" id="GO:0005524">
    <property type="term" value="F:ATP binding"/>
    <property type="evidence" value="ECO:0007669"/>
    <property type="project" value="InterPro"/>
</dbReference>
<keyword evidence="7" id="KW-1185">Reference proteome</keyword>
<evidence type="ECO:0000256" key="2">
    <source>
        <dbReference type="ARBA" id="ARBA00022679"/>
    </source>
</evidence>
<dbReference type="InterPro" id="IPR036554">
    <property type="entry name" value="GHMP_kinase_C_sf"/>
</dbReference>
<dbReference type="SUPFAM" id="SSF55060">
    <property type="entry name" value="GHMP Kinase, C-terminal domain"/>
    <property type="match status" value="1"/>
</dbReference>
<evidence type="ECO:0000313" key="6">
    <source>
        <dbReference type="EMBL" id="KMQ87496.1"/>
    </source>
</evidence>
<evidence type="ECO:0000256" key="3">
    <source>
        <dbReference type="ARBA" id="ARBA00022777"/>
    </source>
</evidence>
<evidence type="ECO:0000256" key="4">
    <source>
        <dbReference type="ARBA" id="ARBA00022842"/>
    </source>
</evidence>
<evidence type="ECO:0000256" key="1">
    <source>
        <dbReference type="ARBA" id="ARBA00022490"/>
    </source>
</evidence>
<dbReference type="GO" id="GO:0006695">
    <property type="term" value="P:cholesterol biosynthetic process"/>
    <property type="evidence" value="ECO:0007669"/>
    <property type="project" value="TreeGrafter"/>
</dbReference>
<dbReference type="PANTHER" id="PTHR43290">
    <property type="entry name" value="MEVALONATE KINASE"/>
    <property type="match status" value="1"/>
</dbReference>
<feature type="chain" id="PRO_5005289951" evidence="5">
    <location>
        <begin position="31"/>
        <end position="249"/>
    </location>
</feature>
<dbReference type="AlphaFoldDB" id="A0A0J7KB70"/>
<dbReference type="Gene3D" id="3.30.70.890">
    <property type="entry name" value="GHMP kinase, C-terminal domain"/>
    <property type="match status" value="1"/>
</dbReference>
<dbReference type="GO" id="GO:0005829">
    <property type="term" value="C:cytosol"/>
    <property type="evidence" value="ECO:0007669"/>
    <property type="project" value="TreeGrafter"/>
</dbReference>
<dbReference type="InterPro" id="IPR014721">
    <property type="entry name" value="Ribsml_uS5_D2-typ_fold_subgr"/>
</dbReference>
<keyword evidence="3 6" id="KW-0418">Kinase</keyword>
<dbReference type="InterPro" id="IPR006205">
    <property type="entry name" value="Mev_gal_kin"/>
</dbReference>